<dbReference type="EMBL" id="CP001792">
    <property type="protein sequence ID" value="ACX75268.1"/>
    <property type="molecule type" value="Genomic_DNA"/>
</dbReference>
<keyword evidence="3" id="KW-0238">DNA-binding</keyword>
<dbReference type="Proteomes" id="UP000001497">
    <property type="component" value="Chromosome"/>
</dbReference>
<dbReference type="eggNOG" id="COG0568">
    <property type="taxonomic scope" value="Bacteria"/>
</dbReference>
<dbReference type="InterPro" id="IPR013324">
    <property type="entry name" value="RNA_pol_sigma_r3/r4-like"/>
</dbReference>
<keyword evidence="4" id="KW-0804">Transcription</keyword>
<name>C9RRT2_FIBSS</name>
<dbReference type="PRINTS" id="PR00046">
    <property type="entry name" value="SIGMA70FCT"/>
</dbReference>
<proteinExistence type="predicted"/>
<dbReference type="STRING" id="59374.FSU_2165"/>
<dbReference type="EMBL" id="CP002158">
    <property type="protein sequence ID" value="ADL26762.1"/>
    <property type="molecule type" value="Genomic_DNA"/>
</dbReference>
<protein>
    <submittedName>
        <fullName evidence="6">RNA polymerase, sigma 70 family subunit</fullName>
    </submittedName>
    <submittedName>
        <fullName evidence="7">Sigma-70 factor family protein</fullName>
    </submittedName>
</protein>
<organism evidence="7 8">
    <name type="scientific">Fibrobacter succinogenes (strain ATCC 19169 / S85)</name>
    <dbReference type="NCBI Taxonomy" id="59374"/>
    <lineage>
        <taxon>Bacteria</taxon>
        <taxon>Pseudomonadati</taxon>
        <taxon>Fibrobacterota</taxon>
        <taxon>Fibrobacteria</taxon>
        <taxon>Fibrobacterales</taxon>
        <taxon>Fibrobacteraceae</taxon>
        <taxon>Fibrobacter</taxon>
    </lineage>
</organism>
<dbReference type="InterPro" id="IPR013325">
    <property type="entry name" value="RNA_pol_sigma_r2"/>
</dbReference>
<evidence type="ECO:0000313" key="8">
    <source>
        <dbReference type="Proteomes" id="UP000000517"/>
    </source>
</evidence>
<dbReference type="InterPro" id="IPR000943">
    <property type="entry name" value="RNA_pol_sigma70"/>
</dbReference>
<accession>C9RRT2</accession>
<dbReference type="AlphaFoldDB" id="C9RRT2"/>
<dbReference type="Pfam" id="PF04545">
    <property type="entry name" value="Sigma70_r4"/>
    <property type="match status" value="1"/>
</dbReference>
<dbReference type="Proteomes" id="UP000000517">
    <property type="component" value="Chromosome"/>
</dbReference>
<evidence type="ECO:0000259" key="5">
    <source>
        <dbReference type="PROSITE" id="PS00716"/>
    </source>
</evidence>
<evidence type="ECO:0000313" key="7">
    <source>
        <dbReference type="EMBL" id="ADL26762.1"/>
    </source>
</evidence>
<evidence type="ECO:0000256" key="1">
    <source>
        <dbReference type="ARBA" id="ARBA00023015"/>
    </source>
</evidence>
<dbReference type="KEGG" id="fsc:FSU_2165"/>
<dbReference type="GO" id="GO:0006352">
    <property type="term" value="P:DNA-templated transcription initiation"/>
    <property type="evidence" value="ECO:0007669"/>
    <property type="project" value="InterPro"/>
</dbReference>
<dbReference type="PANTHER" id="PTHR30603:SF60">
    <property type="entry name" value="RNA POLYMERASE SIGMA FACTOR RPOD"/>
    <property type="match status" value="1"/>
</dbReference>
<keyword evidence="1" id="KW-0805">Transcription regulation</keyword>
<reference evidence="8" key="2">
    <citation type="submission" date="2010-08" db="EMBL/GenBank/DDBJ databases">
        <title>Complete sequence of Fibrobacter succinogenes subsp. succinogenes S85.</title>
        <authorList>
            <person name="Durkin A.S."/>
            <person name="Nelson K.E."/>
            <person name="Morrison M."/>
            <person name="Forsberg C.W."/>
            <person name="Wilson D.B."/>
            <person name="Russell J.B."/>
            <person name="Cann I.K.O."/>
            <person name="Mackie R.I."/>
            <person name="White B.A."/>
        </authorList>
    </citation>
    <scope>NUCLEOTIDE SEQUENCE [LARGE SCALE GENOMIC DNA]</scope>
    <source>
        <strain evidence="8">ATCC 19169 / S85</strain>
    </source>
</reference>
<evidence type="ECO:0000313" key="9">
    <source>
        <dbReference type="Proteomes" id="UP000001497"/>
    </source>
</evidence>
<dbReference type="InterPro" id="IPR036388">
    <property type="entry name" value="WH-like_DNA-bd_sf"/>
</dbReference>
<dbReference type="Gene3D" id="1.10.10.10">
    <property type="entry name" value="Winged helix-like DNA-binding domain superfamily/Winged helix DNA-binding domain"/>
    <property type="match status" value="1"/>
</dbReference>
<dbReference type="GO" id="GO:0003677">
    <property type="term" value="F:DNA binding"/>
    <property type="evidence" value="ECO:0007669"/>
    <property type="project" value="UniProtKB-KW"/>
</dbReference>
<dbReference type="PATRIC" id="fig|59374.8.peg.2077"/>
<dbReference type="HOGENOM" id="CLU_014793_3_3_0"/>
<dbReference type="KEGG" id="fsu:Fisuc_1673"/>
<dbReference type="SUPFAM" id="SSF88659">
    <property type="entry name" value="Sigma3 and sigma4 domains of RNA polymerase sigma factors"/>
    <property type="match status" value="1"/>
</dbReference>
<dbReference type="InterPro" id="IPR014284">
    <property type="entry name" value="RNA_pol_sigma-70_dom"/>
</dbReference>
<dbReference type="InterPro" id="IPR007630">
    <property type="entry name" value="RNA_pol_sigma70_r4"/>
</dbReference>
<dbReference type="RefSeq" id="WP_014546346.1">
    <property type="nucleotide sequence ID" value="NC_013410.1"/>
</dbReference>
<feature type="domain" description="RNA polymerase sigma-70" evidence="5">
    <location>
        <begin position="316"/>
        <end position="342"/>
    </location>
</feature>
<evidence type="ECO:0000256" key="3">
    <source>
        <dbReference type="ARBA" id="ARBA00023125"/>
    </source>
</evidence>
<dbReference type="GO" id="GO:0016987">
    <property type="term" value="F:sigma factor activity"/>
    <property type="evidence" value="ECO:0007669"/>
    <property type="project" value="UniProtKB-KW"/>
</dbReference>
<sequence length="376" mass="43768">MACTGIEKAFEFLLKKSNSQGYVSLDDILSCGDLFNLEIDDIERLTDVVLENNIIINNHSKVEILAENDVNYKDFSCIFDAVIAAEPLLENFIEYVRKIQPADKKEMVRIQYQLFEGHEYARKRAIEGNLRIAVILAYRESVAYNKNIVDCIGEACLALVSACNSYKPDEHQTFASYISIAVFDYLARTIGVPFFSIPVNIVNLCRKLYKDIKYNRLGKKDALLYVCSCYGLEEYWSNVLYDILHVFFLDEDVLDNVLDNVYSESCYENFLTDVENDIERKNVQILINRCLNECLTDREYNVVEHRYGLNGKDSHSLVELGSHQVVSRERIRQIEKKALTKLERRKEWFREKMAFEFKDIYHRNANVDKDDADDLH</sequence>
<reference evidence="7" key="3">
    <citation type="submission" date="2010-08" db="EMBL/GenBank/DDBJ databases">
        <authorList>
            <person name="Durkin A.S."/>
            <person name="Nelson K.E."/>
            <person name="Morrison M."/>
            <person name="Forsberg C.W."/>
            <person name="Wilson D.B."/>
            <person name="Russell J.B."/>
            <person name="Cann I.K.O."/>
            <person name="Mackie R.I."/>
            <person name="White B.A."/>
        </authorList>
    </citation>
    <scope>NUCLEOTIDE SEQUENCE</scope>
    <source>
        <strain evidence="7">S85</strain>
    </source>
</reference>
<dbReference type="PROSITE" id="PS00716">
    <property type="entry name" value="SIGMA70_2"/>
    <property type="match status" value="1"/>
</dbReference>
<keyword evidence="9" id="KW-1185">Reference proteome</keyword>
<dbReference type="OrthoDB" id="2080719at2"/>
<gene>
    <name evidence="6" type="ordered locus">Fisuc_1673</name>
    <name evidence="7" type="ordered locus">FSU_2165</name>
</gene>
<dbReference type="Gene3D" id="1.20.120.1810">
    <property type="match status" value="1"/>
</dbReference>
<dbReference type="NCBIfam" id="TIGR02937">
    <property type="entry name" value="sigma70-ECF"/>
    <property type="match status" value="1"/>
</dbReference>
<evidence type="ECO:0000256" key="2">
    <source>
        <dbReference type="ARBA" id="ARBA00023082"/>
    </source>
</evidence>
<keyword evidence="2" id="KW-0731">Sigma factor</keyword>
<evidence type="ECO:0000256" key="4">
    <source>
        <dbReference type="ARBA" id="ARBA00023163"/>
    </source>
</evidence>
<dbReference type="PANTHER" id="PTHR30603">
    <property type="entry name" value="RNA POLYMERASE SIGMA FACTOR RPO"/>
    <property type="match status" value="1"/>
</dbReference>
<evidence type="ECO:0000313" key="6">
    <source>
        <dbReference type="EMBL" id="ACX75268.1"/>
    </source>
</evidence>
<dbReference type="InterPro" id="IPR050239">
    <property type="entry name" value="Sigma-70_RNA_pol_init_factors"/>
</dbReference>
<reference evidence="6 9" key="1">
    <citation type="submission" date="2009-10" db="EMBL/GenBank/DDBJ databases">
        <title>Complete sequence of Fibrobacter succinogenes subsp. succinogenes S85.</title>
        <authorList>
            <consortium name="US DOE Joint Genome Institute"/>
            <person name="Lucas S."/>
            <person name="Copeland A."/>
            <person name="Lapidus A."/>
            <person name="Glavina del Rio T."/>
            <person name="Tice H."/>
            <person name="Bruce D."/>
            <person name="Goodwin L."/>
            <person name="Pitluck S."/>
            <person name="Chertkov O."/>
            <person name="Detter J.C."/>
            <person name="Han C."/>
            <person name="Tapia R."/>
            <person name="Larimer F."/>
            <person name="Land M."/>
            <person name="Hauser L."/>
            <person name="Kyrpides N."/>
            <person name="Mikhailova N."/>
            <person name="Weimer P.J."/>
            <person name="Stevenson D.M."/>
            <person name="Boyum J."/>
            <person name="Brumm P.I."/>
            <person name="Mead D."/>
        </authorList>
    </citation>
    <scope>NUCLEOTIDE SEQUENCE [LARGE SCALE GENOMIC DNA]</scope>
    <source>
        <strain evidence="9">ATCC 19169 / S85</strain>
        <strain evidence="6">S85</strain>
    </source>
</reference>
<dbReference type="SUPFAM" id="SSF88946">
    <property type="entry name" value="Sigma2 domain of RNA polymerase sigma factors"/>
    <property type="match status" value="1"/>
</dbReference>